<dbReference type="Proteomes" id="UP001157418">
    <property type="component" value="Unassembled WGS sequence"/>
</dbReference>
<keyword evidence="3" id="KW-1185">Reference proteome</keyword>
<evidence type="ECO:0000313" key="2">
    <source>
        <dbReference type="EMBL" id="CAH1432238.1"/>
    </source>
</evidence>
<evidence type="ECO:0008006" key="4">
    <source>
        <dbReference type="Google" id="ProtNLM"/>
    </source>
</evidence>
<dbReference type="EMBL" id="CAKMRJ010003334">
    <property type="protein sequence ID" value="CAH1432238.1"/>
    <property type="molecule type" value="Genomic_DNA"/>
</dbReference>
<feature type="signal peptide" evidence="1">
    <location>
        <begin position="1"/>
        <end position="24"/>
    </location>
</feature>
<gene>
    <name evidence="2" type="ORF">LVIROSA_LOCUS18901</name>
</gene>
<evidence type="ECO:0000256" key="1">
    <source>
        <dbReference type="SAM" id="SignalP"/>
    </source>
</evidence>
<keyword evidence="1" id="KW-0732">Signal</keyword>
<sequence>MVPLCSLFIPAVPLPSFSLTLVLADEKVPKRNAGIDWKVRVHGGYSMEIATASSSEALCMWSPAVISLLLLFSFCSSPGFNGVVEIGAMTSDDVHFLGMLR</sequence>
<reference evidence="2 3" key="1">
    <citation type="submission" date="2022-01" db="EMBL/GenBank/DDBJ databases">
        <authorList>
            <person name="Xiong W."/>
            <person name="Schranz E."/>
        </authorList>
    </citation>
    <scope>NUCLEOTIDE SEQUENCE [LARGE SCALE GENOMIC DNA]</scope>
</reference>
<dbReference type="AlphaFoldDB" id="A0AAU9NCT8"/>
<accession>A0AAU9NCT8</accession>
<organism evidence="2 3">
    <name type="scientific">Lactuca virosa</name>
    <dbReference type="NCBI Taxonomy" id="75947"/>
    <lineage>
        <taxon>Eukaryota</taxon>
        <taxon>Viridiplantae</taxon>
        <taxon>Streptophyta</taxon>
        <taxon>Embryophyta</taxon>
        <taxon>Tracheophyta</taxon>
        <taxon>Spermatophyta</taxon>
        <taxon>Magnoliopsida</taxon>
        <taxon>eudicotyledons</taxon>
        <taxon>Gunneridae</taxon>
        <taxon>Pentapetalae</taxon>
        <taxon>asterids</taxon>
        <taxon>campanulids</taxon>
        <taxon>Asterales</taxon>
        <taxon>Asteraceae</taxon>
        <taxon>Cichorioideae</taxon>
        <taxon>Cichorieae</taxon>
        <taxon>Lactucinae</taxon>
        <taxon>Lactuca</taxon>
    </lineage>
</organism>
<proteinExistence type="predicted"/>
<protein>
    <recommendedName>
        <fullName evidence="4">Secreted protein</fullName>
    </recommendedName>
</protein>
<evidence type="ECO:0000313" key="3">
    <source>
        <dbReference type="Proteomes" id="UP001157418"/>
    </source>
</evidence>
<feature type="chain" id="PRO_5043549621" description="Secreted protein" evidence="1">
    <location>
        <begin position="25"/>
        <end position="101"/>
    </location>
</feature>
<name>A0AAU9NCT8_9ASTR</name>
<comment type="caution">
    <text evidence="2">The sequence shown here is derived from an EMBL/GenBank/DDBJ whole genome shotgun (WGS) entry which is preliminary data.</text>
</comment>